<comment type="caution">
    <text evidence="2">The sequence shown here is derived from an EMBL/GenBank/DDBJ whole genome shotgun (WGS) entry which is preliminary data.</text>
</comment>
<feature type="compositionally biased region" description="Basic and acidic residues" evidence="1">
    <location>
        <begin position="546"/>
        <end position="564"/>
    </location>
</feature>
<protein>
    <submittedName>
        <fullName evidence="2">Uncharacterized protein</fullName>
    </submittedName>
</protein>
<gene>
    <name evidence="2" type="ORF">Tci_052377</name>
</gene>
<feature type="compositionally biased region" description="Acidic residues" evidence="1">
    <location>
        <begin position="331"/>
        <end position="344"/>
    </location>
</feature>
<accession>A0A6L2N488</accession>
<sequence>MNPIATQQATIDNALVPPEKRLKIERCNSRITVEVLKIYMHQFFTTIKKIKNSYAYKFKLEKKKFRVDTEFFREILQICPRILNQDFIAPPSEVELVTFIQELGYSGKCNMLSAIHIDQMHQPWRTFATVINKDFMYQADNIEISLAREEHMLYSRFTKVIINHFILRTRQSYGALILDDMINQDIKYSKAYKTYYDFATGKVPPRKARKYKNVASPLRKLSPIKEAKPVKKAKRVKRLAKKYATATTVGAIIRDTLGVSVSKKKAPAKGDGVGSQPKVLDEFKDKTTGIDEGTGRGSRLKKDDDGSNAHDSERTDSCDDDEHPSFTLKDYDEEEHDEEYESDDDNKNVFEKEDDDLYKDVNVRSLGAKHEKERKGDEEMTDTDQNKTESSKQSSSVSSDSTSKFLIMDNIPPVVDEVASIMNLKNRQEESSTQAPFLFILTEMAISKISTTHATTIPPISTINESLETVFLEKSPSGPKSKYEAAKSLTESELKKILLDKIERSKSYKTTPEHKELYEGLVKSYNLDKDLCSSYVKAYSLKREREDKDKDEDPFAGSDRRHLVSAESSGKSVQAEEPVFERPAFNLLKGTCKSFVELEYHFKECYKDVTGQLDWNNPEGHEYPFDLSKPLPMIEAQGRQVVHVDYFFNNDLEYLKGRSSSKKYITSTTKTKAAKYNNIEGIKDMVFTLWSPVKVAYDKFAMWGISHWGPKRQKFYGTQATGSPSMTCSLEKESLQ</sequence>
<feature type="compositionally biased region" description="Basic and acidic residues" evidence="1">
    <location>
        <begin position="279"/>
        <end position="289"/>
    </location>
</feature>
<feature type="compositionally biased region" description="Low complexity" evidence="1">
    <location>
        <begin position="391"/>
        <end position="402"/>
    </location>
</feature>
<organism evidence="2">
    <name type="scientific">Tanacetum cinerariifolium</name>
    <name type="common">Dalmatian daisy</name>
    <name type="synonym">Chrysanthemum cinerariifolium</name>
    <dbReference type="NCBI Taxonomy" id="118510"/>
    <lineage>
        <taxon>Eukaryota</taxon>
        <taxon>Viridiplantae</taxon>
        <taxon>Streptophyta</taxon>
        <taxon>Embryophyta</taxon>
        <taxon>Tracheophyta</taxon>
        <taxon>Spermatophyta</taxon>
        <taxon>Magnoliopsida</taxon>
        <taxon>eudicotyledons</taxon>
        <taxon>Gunneridae</taxon>
        <taxon>Pentapetalae</taxon>
        <taxon>asterids</taxon>
        <taxon>campanulids</taxon>
        <taxon>Asterales</taxon>
        <taxon>Asteraceae</taxon>
        <taxon>Asteroideae</taxon>
        <taxon>Anthemideae</taxon>
        <taxon>Anthemidinae</taxon>
        <taxon>Tanacetum</taxon>
    </lineage>
</organism>
<dbReference type="AlphaFoldDB" id="A0A6L2N488"/>
<dbReference type="EMBL" id="BKCJ010008070">
    <property type="protein sequence ID" value="GEU80399.1"/>
    <property type="molecule type" value="Genomic_DNA"/>
</dbReference>
<evidence type="ECO:0000256" key="1">
    <source>
        <dbReference type="SAM" id="MobiDB-lite"/>
    </source>
</evidence>
<evidence type="ECO:0000313" key="2">
    <source>
        <dbReference type="EMBL" id="GEU80399.1"/>
    </source>
</evidence>
<name>A0A6L2N488_TANCI</name>
<proteinExistence type="predicted"/>
<reference evidence="2" key="1">
    <citation type="journal article" date="2019" name="Sci. Rep.">
        <title>Draft genome of Tanacetum cinerariifolium, the natural source of mosquito coil.</title>
        <authorList>
            <person name="Yamashiro T."/>
            <person name="Shiraishi A."/>
            <person name="Satake H."/>
            <person name="Nakayama K."/>
        </authorList>
    </citation>
    <scope>NUCLEOTIDE SEQUENCE</scope>
</reference>
<feature type="region of interest" description="Disordered" evidence="1">
    <location>
        <begin position="546"/>
        <end position="570"/>
    </location>
</feature>
<feature type="compositionally biased region" description="Basic and acidic residues" evidence="1">
    <location>
        <begin position="358"/>
        <end position="390"/>
    </location>
</feature>
<feature type="compositionally biased region" description="Basic and acidic residues" evidence="1">
    <location>
        <begin position="300"/>
        <end position="317"/>
    </location>
</feature>
<feature type="region of interest" description="Disordered" evidence="1">
    <location>
        <begin position="263"/>
        <end position="402"/>
    </location>
</feature>